<comment type="caution">
    <text evidence="2">The sequence shown here is derived from an EMBL/GenBank/DDBJ whole genome shotgun (WGS) entry which is preliminary data.</text>
</comment>
<protein>
    <submittedName>
        <fullName evidence="2">Uncharacterized protein</fullName>
    </submittedName>
</protein>
<proteinExistence type="predicted"/>
<evidence type="ECO:0000256" key="1">
    <source>
        <dbReference type="SAM" id="MobiDB-lite"/>
    </source>
</evidence>
<dbReference type="AlphaFoldDB" id="A0A3L6S5G9"/>
<reference evidence="3" key="1">
    <citation type="journal article" date="2019" name="Nat. Commun.">
        <title>The genome of broomcorn millet.</title>
        <authorList>
            <person name="Zou C."/>
            <person name="Miki D."/>
            <person name="Li D."/>
            <person name="Tang Q."/>
            <person name="Xiao L."/>
            <person name="Rajput S."/>
            <person name="Deng P."/>
            <person name="Jia W."/>
            <person name="Huang R."/>
            <person name="Zhang M."/>
            <person name="Sun Y."/>
            <person name="Hu J."/>
            <person name="Fu X."/>
            <person name="Schnable P.S."/>
            <person name="Li F."/>
            <person name="Zhang H."/>
            <person name="Feng B."/>
            <person name="Zhu X."/>
            <person name="Liu R."/>
            <person name="Schnable J.C."/>
            <person name="Zhu J.-K."/>
            <person name="Zhang H."/>
        </authorList>
    </citation>
    <scope>NUCLEOTIDE SEQUENCE [LARGE SCALE GENOMIC DNA]</scope>
</reference>
<evidence type="ECO:0000313" key="2">
    <source>
        <dbReference type="EMBL" id="RLN13648.1"/>
    </source>
</evidence>
<feature type="region of interest" description="Disordered" evidence="1">
    <location>
        <begin position="32"/>
        <end position="94"/>
    </location>
</feature>
<gene>
    <name evidence="2" type="ORF">C2845_PM09G07300</name>
</gene>
<keyword evidence="3" id="KW-1185">Reference proteome</keyword>
<evidence type="ECO:0000313" key="3">
    <source>
        <dbReference type="Proteomes" id="UP000275267"/>
    </source>
</evidence>
<feature type="compositionally biased region" description="Basic and acidic residues" evidence="1">
    <location>
        <begin position="62"/>
        <end position="80"/>
    </location>
</feature>
<dbReference type="Proteomes" id="UP000275267">
    <property type="component" value="Unassembled WGS sequence"/>
</dbReference>
<sequence length="94" mass="10308">MPSMCLMKLAQATAKTERQAWLQEAVGGRHLRIAPKGRGSKDTISLPGGSRKWVESFGLPKPRKDEAAPKDGQDEGDIRRTPNQAAKARRAEGR</sequence>
<dbReference type="EMBL" id="PQIB02000006">
    <property type="protein sequence ID" value="RLN13648.1"/>
    <property type="molecule type" value="Genomic_DNA"/>
</dbReference>
<name>A0A3L6S5G9_PANMI</name>
<organism evidence="2 3">
    <name type="scientific">Panicum miliaceum</name>
    <name type="common">Proso millet</name>
    <name type="synonym">Broomcorn millet</name>
    <dbReference type="NCBI Taxonomy" id="4540"/>
    <lineage>
        <taxon>Eukaryota</taxon>
        <taxon>Viridiplantae</taxon>
        <taxon>Streptophyta</taxon>
        <taxon>Embryophyta</taxon>
        <taxon>Tracheophyta</taxon>
        <taxon>Spermatophyta</taxon>
        <taxon>Magnoliopsida</taxon>
        <taxon>Liliopsida</taxon>
        <taxon>Poales</taxon>
        <taxon>Poaceae</taxon>
        <taxon>PACMAD clade</taxon>
        <taxon>Panicoideae</taxon>
        <taxon>Panicodae</taxon>
        <taxon>Paniceae</taxon>
        <taxon>Panicinae</taxon>
        <taxon>Panicum</taxon>
        <taxon>Panicum sect. Panicum</taxon>
    </lineage>
</organism>
<accession>A0A3L6S5G9</accession>